<accession>A0A2J0YSY5</accession>
<dbReference type="Proteomes" id="UP000231987">
    <property type="component" value="Unassembled WGS sequence"/>
</dbReference>
<gene>
    <name evidence="1" type="ORF">CEJ86_32640</name>
</gene>
<protein>
    <submittedName>
        <fullName evidence="1">Uncharacterized protein</fullName>
    </submittedName>
</protein>
<proteinExistence type="predicted"/>
<name>A0A2J0YSY5_RHIML</name>
<sequence length="78" mass="8756">MPKKTLCALTALSYLSCFVTYPGERSIQIAGHKFRTVEGCMRKAPVGRFDRRCDIPLLGWRGAEGMWWFPNVVHGAGI</sequence>
<evidence type="ECO:0000313" key="1">
    <source>
        <dbReference type="EMBL" id="PJR08604.1"/>
    </source>
</evidence>
<comment type="caution">
    <text evidence="1">The sequence shown here is derived from an EMBL/GenBank/DDBJ whole genome shotgun (WGS) entry which is preliminary data.</text>
</comment>
<dbReference type="RefSeq" id="WP_100675072.1">
    <property type="nucleotide sequence ID" value="NZ_NJGD01000040.1"/>
</dbReference>
<dbReference type="EMBL" id="NJGD01000040">
    <property type="protein sequence ID" value="PJR08604.1"/>
    <property type="molecule type" value="Genomic_DNA"/>
</dbReference>
<dbReference type="AlphaFoldDB" id="A0A2J0YSY5"/>
<reference evidence="1 2" key="1">
    <citation type="submission" date="2017-06" db="EMBL/GenBank/DDBJ databases">
        <title>Ensifer strains isolated from leguminous trees and herbs display diverse denitrification phenotypes with some acting as strong N2O sinks.</title>
        <authorList>
            <person name="Woliy K."/>
            <person name="Mania D."/>
            <person name="Bakken L.R."/>
            <person name="Frostegard A."/>
        </authorList>
    </citation>
    <scope>NUCLEOTIDE SEQUENCE [LARGE SCALE GENOMIC DNA]</scope>
    <source>
        <strain evidence="1 2">AC50a</strain>
    </source>
</reference>
<organism evidence="1 2">
    <name type="scientific">Rhizobium meliloti</name>
    <name type="common">Ensifer meliloti</name>
    <name type="synonym">Sinorhizobium meliloti</name>
    <dbReference type="NCBI Taxonomy" id="382"/>
    <lineage>
        <taxon>Bacteria</taxon>
        <taxon>Pseudomonadati</taxon>
        <taxon>Pseudomonadota</taxon>
        <taxon>Alphaproteobacteria</taxon>
        <taxon>Hyphomicrobiales</taxon>
        <taxon>Rhizobiaceae</taxon>
        <taxon>Sinorhizobium/Ensifer group</taxon>
        <taxon>Sinorhizobium</taxon>
    </lineage>
</organism>
<evidence type="ECO:0000313" key="2">
    <source>
        <dbReference type="Proteomes" id="UP000231987"/>
    </source>
</evidence>